<dbReference type="PROSITE" id="PS51164">
    <property type="entry name" value="CBM1_2"/>
    <property type="match status" value="1"/>
</dbReference>
<evidence type="ECO:0000259" key="3">
    <source>
        <dbReference type="PROSITE" id="PS51164"/>
    </source>
</evidence>
<protein>
    <recommendedName>
        <fullName evidence="3">CBM1 domain-containing protein</fullName>
    </recommendedName>
</protein>
<feature type="chain" id="PRO_5002168368" description="CBM1 domain-containing protein" evidence="2">
    <location>
        <begin position="20"/>
        <end position="92"/>
    </location>
</feature>
<dbReference type="Proteomes" id="UP000054248">
    <property type="component" value="Unassembled WGS sequence"/>
</dbReference>
<evidence type="ECO:0000256" key="1">
    <source>
        <dbReference type="ARBA" id="ARBA00022729"/>
    </source>
</evidence>
<accession>A0A0C3QCV3</accession>
<dbReference type="InterPro" id="IPR035971">
    <property type="entry name" value="CBD_sf"/>
</dbReference>
<keyword evidence="5" id="KW-1185">Reference proteome</keyword>
<name>A0A0C3QCV3_9AGAM</name>
<dbReference type="EMBL" id="KN822992">
    <property type="protein sequence ID" value="KIO28645.1"/>
    <property type="molecule type" value="Genomic_DNA"/>
</dbReference>
<dbReference type="SMART" id="SM00236">
    <property type="entry name" value="fCBD"/>
    <property type="match status" value="1"/>
</dbReference>
<keyword evidence="1 2" id="KW-0732">Signal</keyword>
<proteinExistence type="predicted"/>
<reference evidence="5" key="2">
    <citation type="submission" date="2015-01" db="EMBL/GenBank/DDBJ databases">
        <title>Evolutionary Origins and Diversification of the Mycorrhizal Mutualists.</title>
        <authorList>
            <consortium name="DOE Joint Genome Institute"/>
            <consortium name="Mycorrhizal Genomics Consortium"/>
            <person name="Kohler A."/>
            <person name="Kuo A."/>
            <person name="Nagy L.G."/>
            <person name="Floudas D."/>
            <person name="Copeland A."/>
            <person name="Barry K.W."/>
            <person name="Cichocki N."/>
            <person name="Veneault-Fourrey C."/>
            <person name="LaButti K."/>
            <person name="Lindquist E.A."/>
            <person name="Lipzen A."/>
            <person name="Lundell T."/>
            <person name="Morin E."/>
            <person name="Murat C."/>
            <person name="Riley R."/>
            <person name="Ohm R."/>
            <person name="Sun H."/>
            <person name="Tunlid A."/>
            <person name="Henrissat B."/>
            <person name="Grigoriev I.V."/>
            <person name="Hibbett D.S."/>
            <person name="Martin F."/>
        </authorList>
    </citation>
    <scope>NUCLEOTIDE SEQUENCE [LARGE SCALE GENOMIC DNA]</scope>
    <source>
        <strain evidence="5">MUT 4182</strain>
    </source>
</reference>
<dbReference type="HOGENOM" id="CLU_2414922_0_0_1"/>
<evidence type="ECO:0000313" key="5">
    <source>
        <dbReference type="Proteomes" id="UP000054248"/>
    </source>
</evidence>
<evidence type="ECO:0000313" key="4">
    <source>
        <dbReference type="EMBL" id="KIO28645.1"/>
    </source>
</evidence>
<dbReference type="SUPFAM" id="SSF57180">
    <property type="entry name" value="Cellulose-binding domain"/>
    <property type="match status" value="1"/>
</dbReference>
<feature type="domain" description="CBM1" evidence="3">
    <location>
        <begin position="42"/>
        <end position="78"/>
    </location>
</feature>
<organism evidence="4 5">
    <name type="scientific">Tulasnella calospora MUT 4182</name>
    <dbReference type="NCBI Taxonomy" id="1051891"/>
    <lineage>
        <taxon>Eukaryota</taxon>
        <taxon>Fungi</taxon>
        <taxon>Dikarya</taxon>
        <taxon>Basidiomycota</taxon>
        <taxon>Agaricomycotina</taxon>
        <taxon>Agaricomycetes</taxon>
        <taxon>Cantharellales</taxon>
        <taxon>Tulasnellaceae</taxon>
        <taxon>Tulasnella</taxon>
    </lineage>
</organism>
<dbReference type="GO" id="GO:0005975">
    <property type="term" value="P:carbohydrate metabolic process"/>
    <property type="evidence" value="ECO:0007669"/>
    <property type="project" value="InterPro"/>
</dbReference>
<dbReference type="InterPro" id="IPR000254">
    <property type="entry name" value="CBD"/>
</dbReference>
<dbReference type="Pfam" id="PF00734">
    <property type="entry name" value="CBM_1"/>
    <property type="match status" value="1"/>
</dbReference>
<dbReference type="AlphaFoldDB" id="A0A0C3QCV3"/>
<sequence>MRFQTSALLVLSALQAAIASSSQAPSVTPSPTTTSLPSGCPTINPAGHQCGGEPYLAGSCCVSGYHCCEIRPYYSKCVLGTTCSPLPSSTSV</sequence>
<reference evidence="4 5" key="1">
    <citation type="submission" date="2014-04" db="EMBL/GenBank/DDBJ databases">
        <authorList>
            <consortium name="DOE Joint Genome Institute"/>
            <person name="Kuo A."/>
            <person name="Girlanda M."/>
            <person name="Perotto S."/>
            <person name="Kohler A."/>
            <person name="Nagy L.G."/>
            <person name="Floudas D."/>
            <person name="Copeland A."/>
            <person name="Barry K.W."/>
            <person name="Cichocki N."/>
            <person name="Veneault-Fourrey C."/>
            <person name="LaButti K."/>
            <person name="Lindquist E.A."/>
            <person name="Lipzen A."/>
            <person name="Lundell T."/>
            <person name="Morin E."/>
            <person name="Murat C."/>
            <person name="Sun H."/>
            <person name="Tunlid A."/>
            <person name="Henrissat B."/>
            <person name="Grigoriev I.V."/>
            <person name="Hibbett D.S."/>
            <person name="Martin F."/>
            <person name="Nordberg H.P."/>
            <person name="Cantor M.N."/>
            <person name="Hua S.X."/>
        </authorList>
    </citation>
    <scope>NUCLEOTIDE SEQUENCE [LARGE SCALE GENOMIC DNA]</scope>
    <source>
        <strain evidence="4 5">MUT 4182</strain>
    </source>
</reference>
<evidence type="ECO:0000256" key="2">
    <source>
        <dbReference type="SAM" id="SignalP"/>
    </source>
</evidence>
<dbReference type="GO" id="GO:0030248">
    <property type="term" value="F:cellulose binding"/>
    <property type="evidence" value="ECO:0007669"/>
    <property type="project" value="InterPro"/>
</dbReference>
<dbReference type="GO" id="GO:0005576">
    <property type="term" value="C:extracellular region"/>
    <property type="evidence" value="ECO:0007669"/>
    <property type="project" value="InterPro"/>
</dbReference>
<feature type="signal peptide" evidence="2">
    <location>
        <begin position="1"/>
        <end position="19"/>
    </location>
</feature>
<gene>
    <name evidence="4" type="ORF">M407DRAFT_242951</name>
</gene>